<evidence type="ECO:0000313" key="2">
    <source>
        <dbReference type="Proteomes" id="UP000800093"/>
    </source>
</evidence>
<dbReference type="AlphaFoldDB" id="A0A9P4K9T0"/>
<gene>
    <name evidence="1" type="ORF">CC78DRAFT_616861</name>
</gene>
<evidence type="ECO:0000313" key="1">
    <source>
        <dbReference type="EMBL" id="KAF2264455.1"/>
    </source>
</evidence>
<dbReference type="EMBL" id="ML986616">
    <property type="protein sequence ID" value="KAF2264455.1"/>
    <property type="molecule type" value="Genomic_DNA"/>
</dbReference>
<name>A0A9P4K9T0_9PLEO</name>
<dbReference type="OrthoDB" id="4121208at2759"/>
<comment type="caution">
    <text evidence="1">The sequence shown here is derived from an EMBL/GenBank/DDBJ whole genome shotgun (WGS) entry which is preliminary data.</text>
</comment>
<accession>A0A9P4K9T0</accession>
<proteinExistence type="predicted"/>
<protein>
    <submittedName>
        <fullName evidence="1">Uncharacterized protein</fullName>
    </submittedName>
</protein>
<dbReference type="Proteomes" id="UP000800093">
    <property type="component" value="Unassembled WGS sequence"/>
</dbReference>
<sequence length="161" mass="17998">MDALWKCDEIIKQLSQPIPAFQDITAQYPASGHTRPPILRIVFPSPDALLVEVTSYIPVMAWYVESPIRIGLCEAVYEPAEITICATTLSRLGSKVPITECDQVVTFSIECGFTLETLTATVWNTSLIMPVPTIRGRMIYWIAPWQSLILDETPSDVDIKI</sequence>
<keyword evidence="2" id="KW-1185">Reference proteome</keyword>
<reference evidence="2" key="1">
    <citation type="journal article" date="2020" name="Stud. Mycol.">
        <title>101 Dothideomycetes genomes: A test case for predicting lifestyles and emergence of pathogens.</title>
        <authorList>
            <person name="Haridas S."/>
            <person name="Albert R."/>
            <person name="Binder M."/>
            <person name="Bloem J."/>
            <person name="LaButti K."/>
            <person name="Salamov A."/>
            <person name="Andreopoulos B."/>
            <person name="Baker S."/>
            <person name="Barry K."/>
            <person name="Bills G."/>
            <person name="Bluhm B."/>
            <person name="Cannon C."/>
            <person name="Castanera R."/>
            <person name="Culley D."/>
            <person name="Daum C."/>
            <person name="Ezra D."/>
            <person name="Gonzalez J."/>
            <person name="Henrissat B."/>
            <person name="Kuo A."/>
            <person name="Liang C."/>
            <person name="Lipzen A."/>
            <person name="Lutzoni F."/>
            <person name="Magnuson J."/>
            <person name="Mondo S."/>
            <person name="Nolan M."/>
            <person name="Ohm R."/>
            <person name="Pangilinan J."/>
            <person name="Park H.-J."/>
            <person name="Ramirez L."/>
            <person name="Alfaro M."/>
            <person name="Sun H."/>
            <person name="Tritt A."/>
            <person name="Yoshinaga Y."/>
            <person name="Zwiers L.-H."/>
            <person name="Turgeon B."/>
            <person name="Goodwin S."/>
            <person name="Spatafora J."/>
            <person name="Crous P."/>
            <person name="Grigoriev I."/>
        </authorList>
    </citation>
    <scope>NUCLEOTIDE SEQUENCE [LARGE SCALE GENOMIC DNA]</scope>
    <source>
        <strain evidence="2">CBS 304.66</strain>
    </source>
</reference>
<organism evidence="1 2">
    <name type="scientific">Lojkania enalia</name>
    <dbReference type="NCBI Taxonomy" id="147567"/>
    <lineage>
        <taxon>Eukaryota</taxon>
        <taxon>Fungi</taxon>
        <taxon>Dikarya</taxon>
        <taxon>Ascomycota</taxon>
        <taxon>Pezizomycotina</taxon>
        <taxon>Dothideomycetes</taxon>
        <taxon>Pleosporomycetidae</taxon>
        <taxon>Pleosporales</taxon>
        <taxon>Pleosporales incertae sedis</taxon>
        <taxon>Lojkania</taxon>
    </lineage>
</organism>